<keyword evidence="1" id="KW-0812">Transmembrane</keyword>
<accession>A0ABX0M309</accession>
<keyword evidence="1" id="KW-1133">Transmembrane helix</keyword>
<feature type="transmembrane region" description="Helical" evidence="1">
    <location>
        <begin position="141"/>
        <end position="169"/>
    </location>
</feature>
<dbReference type="RefSeq" id="WP_167077314.1">
    <property type="nucleotide sequence ID" value="NZ_VVIW01000008.1"/>
</dbReference>
<feature type="transmembrane region" description="Helical" evidence="1">
    <location>
        <begin position="346"/>
        <end position="367"/>
    </location>
</feature>
<dbReference type="Pfam" id="PF03929">
    <property type="entry name" value="PepSY_TM"/>
    <property type="match status" value="1"/>
</dbReference>
<comment type="caution">
    <text evidence="2">The sequence shown here is derived from an EMBL/GenBank/DDBJ whole genome shotgun (WGS) entry which is preliminary data.</text>
</comment>
<name>A0ABX0M309_9BURK</name>
<feature type="transmembrane region" description="Helical" evidence="1">
    <location>
        <begin position="190"/>
        <end position="218"/>
    </location>
</feature>
<feature type="transmembrane region" description="Helical" evidence="1">
    <location>
        <begin position="12"/>
        <end position="36"/>
    </location>
</feature>
<dbReference type="InterPro" id="IPR005625">
    <property type="entry name" value="PepSY-ass_TM"/>
</dbReference>
<dbReference type="PANTHER" id="PTHR34219">
    <property type="entry name" value="IRON-REGULATED INNER MEMBRANE PROTEIN-RELATED"/>
    <property type="match status" value="1"/>
</dbReference>
<dbReference type="Proteomes" id="UP000819052">
    <property type="component" value="Unassembled WGS sequence"/>
</dbReference>
<keyword evidence="1" id="KW-0472">Membrane</keyword>
<gene>
    <name evidence="2" type="ORF">F1609_15475</name>
</gene>
<dbReference type="EMBL" id="VVIW01000008">
    <property type="protein sequence ID" value="NHZ41549.1"/>
    <property type="molecule type" value="Genomic_DNA"/>
</dbReference>
<feature type="transmembrane region" description="Helical" evidence="1">
    <location>
        <begin position="425"/>
        <end position="441"/>
    </location>
</feature>
<feature type="transmembrane region" description="Helical" evidence="1">
    <location>
        <begin position="448"/>
        <end position="466"/>
    </location>
</feature>
<reference evidence="2 3" key="1">
    <citation type="submission" date="2019-09" db="EMBL/GenBank/DDBJ databases">
        <title>Taxonomy of Antarctic Massilia spp.: description of Massilia rubra sp. nov., Massilia aquatica sp. nov., Massilia mucilaginosa sp. nov., Massilia frigida sp. nov. isolated from streams, lakes and regoliths.</title>
        <authorList>
            <person name="Holochova P."/>
            <person name="Sedlacek I."/>
            <person name="Kralova S."/>
            <person name="Maslanova I."/>
            <person name="Busse H.-J."/>
            <person name="Stankova E."/>
            <person name="Vrbovska V."/>
            <person name="Kovarovic V."/>
            <person name="Bartak M."/>
            <person name="Svec P."/>
            <person name="Pantucek R."/>
        </authorList>
    </citation>
    <scope>NUCLEOTIDE SEQUENCE [LARGE SCALE GENOMIC DNA]</scope>
    <source>
        <strain evidence="2 3">CCM 8693</strain>
    </source>
</reference>
<keyword evidence="3" id="KW-1185">Reference proteome</keyword>
<proteinExistence type="predicted"/>
<evidence type="ECO:0000256" key="1">
    <source>
        <dbReference type="SAM" id="Phobius"/>
    </source>
</evidence>
<protein>
    <submittedName>
        <fullName evidence="2">PepSY domain-containing protein</fullName>
    </submittedName>
</protein>
<organism evidence="2 3">
    <name type="scientific">Massilia aquatica</name>
    <dbReference type="NCBI Taxonomy" id="2609000"/>
    <lineage>
        <taxon>Bacteria</taxon>
        <taxon>Pseudomonadati</taxon>
        <taxon>Pseudomonadota</taxon>
        <taxon>Betaproteobacteria</taxon>
        <taxon>Burkholderiales</taxon>
        <taxon>Oxalobacteraceae</taxon>
        <taxon>Telluria group</taxon>
        <taxon>Massilia</taxon>
    </lineage>
</organism>
<evidence type="ECO:0000313" key="3">
    <source>
        <dbReference type="Proteomes" id="UP000819052"/>
    </source>
</evidence>
<feature type="transmembrane region" description="Helical" evidence="1">
    <location>
        <begin position="388"/>
        <end position="405"/>
    </location>
</feature>
<dbReference type="PANTHER" id="PTHR34219:SF9">
    <property type="entry name" value="IRON-REGULATED INNER MEMBRANE PROTEIN"/>
    <property type="match status" value="1"/>
</dbReference>
<sequence length="539" mass="58053">MKSSTLKTYIALHTWVGLVAGFALFIAFYAGAISVFNKQLHTWETPSSTRAPMQSEAGAQALIDAVLHQHPQAKESFTLHLPSLNEPHLTLDWHEQAKGGGETEHQFRLASDGTLQDEKPQSELSHFLYRLHYTAGLPASWGIYVLGVVCILYGLALASGVVAYAPQFLKDLFALRVGKNLKRMWQDAHNVIGILSLPFHIMFAWSGAVLALGVLLLAPFQFLVFDGKLLQLIQPDIAASAPARAAGVAAPPLGADQLLARIRQAAPGMRVAQVHYQHAGDANAQVVAYGDIGQRTLTSSASVVVQAASGAVLRVITPQQYSPGTTFLRGLQTLHYGNFGHAPVQWLYFLLGLAGAFLFYSGNLLWIEARRKRLAQRQPLSGRLMAQATLGVCLGCVAGVSAVFLVNKLFPAAPGELPLWEERGYYAVFLLAVAWAFVRPPARAACELLSLCAALTLAIPLAQWAASGVNPLLSLWRGESVVVSVNAVALGAGWAFWTMARAALRRGRHGDPHSVWSLRILDAAAAATAAVESAQRRSA</sequence>
<evidence type="ECO:0000313" key="2">
    <source>
        <dbReference type="EMBL" id="NHZ41549.1"/>
    </source>
</evidence>
<feature type="transmembrane region" description="Helical" evidence="1">
    <location>
        <begin position="481"/>
        <end position="500"/>
    </location>
</feature>